<keyword evidence="9" id="KW-0175">Coiled coil</keyword>
<feature type="domain" description="HTH araC/xylS-type" evidence="10">
    <location>
        <begin position="429"/>
        <end position="527"/>
    </location>
</feature>
<evidence type="ECO:0000313" key="13">
    <source>
        <dbReference type="Proteomes" id="UP000215596"/>
    </source>
</evidence>
<dbReference type="PANTHER" id="PTHR42713">
    <property type="entry name" value="HISTIDINE KINASE-RELATED"/>
    <property type="match status" value="1"/>
</dbReference>
<feature type="modified residue" description="4-aspartylphosphate" evidence="8">
    <location>
        <position position="55"/>
    </location>
</feature>
<evidence type="ECO:0000256" key="1">
    <source>
        <dbReference type="ARBA" id="ARBA00004496"/>
    </source>
</evidence>
<evidence type="ECO:0000256" key="2">
    <source>
        <dbReference type="ARBA" id="ARBA00022490"/>
    </source>
</evidence>
<evidence type="ECO:0000256" key="9">
    <source>
        <dbReference type="SAM" id="Coils"/>
    </source>
</evidence>
<evidence type="ECO:0000313" key="12">
    <source>
        <dbReference type="EMBL" id="PAD73412.1"/>
    </source>
</evidence>
<comment type="subcellular location">
    <subcellularLocation>
        <location evidence="1">Cytoplasm</location>
    </subcellularLocation>
</comment>
<evidence type="ECO:0000256" key="5">
    <source>
        <dbReference type="ARBA" id="ARBA00023015"/>
    </source>
</evidence>
<evidence type="ECO:0000259" key="10">
    <source>
        <dbReference type="PROSITE" id="PS01124"/>
    </source>
</evidence>
<organism evidence="12 13">
    <name type="scientific">Paenibacillus campinasensis</name>
    <dbReference type="NCBI Taxonomy" id="66347"/>
    <lineage>
        <taxon>Bacteria</taxon>
        <taxon>Bacillati</taxon>
        <taxon>Bacillota</taxon>
        <taxon>Bacilli</taxon>
        <taxon>Bacillales</taxon>
        <taxon>Paenibacillaceae</taxon>
        <taxon>Paenibacillus</taxon>
    </lineage>
</organism>
<dbReference type="OrthoDB" id="9794370at2"/>
<dbReference type="SMART" id="SM00448">
    <property type="entry name" value="REC"/>
    <property type="match status" value="1"/>
</dbReference>
<protein>
    <recommendedName>
        <fullName evidence="14">Response regulator</fullName>
    </recommendedName>
</protein>
<dbReference type="InterPro" id="IPR051552">
    <property type="entry name" value="HptR"/>
</dbReference>
<dbReference type="Pfam" id="PF12833">
    <property type="entry name" value="HTH_18"/>
    <property type="match status" value="1"/>
</dbReference>
<dbReference type="EMBL" id="NPBY01000066">
    <property type="protein sequence ID" value="PAD73412.1"/>
    <property type="molecule type" value="Genomic_DNA"/>
</dbReference>
<keyword evidence="5" id="KW-0805">Transcription regulation</keyword>
<evidence type="ECO:0000256" key="6">
    <source>
        <dbReference type="ARBA" id="ARBA00023125"/>
    </source>
</evidence>
<proteinExistence type="predicted"/>
<dbReference type="Pfam" id="PF00072">
    <property type="entry name" value="Response_reg"/>
    <property type="match status" value="1"/>
</dbReference>
<dbReference type="GO" id="GO:0000160">
    <property type="term" value="P:phosphorelay signal transduction system"/>
    <property type="evidence" value="ECO:0007669"/>
    <property type="project" value="UniProtKB-KW"/>
</dbReference>
<dbReference type="GO" id="GO:0005737">
    <property type="term" value="C:cytoplasm"/>
    <property type="evidence" value="ECO:0007669"/>
    <property type="project" value="UniProtKB-SubCell"/>
</dbReference>
<sequence>MNKVLIVDDERIVRIGFKSMINWYQHGFELIGTAKNGANALDMVEQYSPDIVFTDLKMPQMDGLELIRQLKRRRYKGKIVALTNYAEYELIREAMVLGASDYLLKVALNPDDLLVVLNKMMTKLSDERRQIEEDIRQEMTQRERQAIMKNMLFRTFLLRPETSAASAEQEAAELGIVVAERPVSVIYLELDSQDPVLVSGKYAERKLLSLVIRNIADEVFAGRSGTELVELGPEQWLAVVPMGVDAHAQGMKMARSLVDTARLYTGLNPCAVVGVSTEGLDQLRQVFRQCREAAQVTFYKGYGFVEPAVSAESFRESDFNERVKELLAMLQSSEPERFQTVISQIGALAAAERTEIRQLKQCAVNAVTAARELMLGASEPDGAWLEAVQQSLEAARTVQELEQHWQDAVQQLLAMRQEQFRGQYRQEIRNVILYMESHLQDKITLEDIARVAALNESYLCRLFKQETGHNLFHYLSDLRIEEAKRLFRSTALSVKEVAARVGIDNPFYFSRLFKKRVGQSPNQYRGSHS</sequence>
<dbReference type="InterPro" id="IPR001789">
    <property type="entry name" value="Sig_transdc_resp-reg_receiver"/>
</dbReference>
<keyword evidence="3 8" id="KW-0597">Phosphoprotein</keyword>
<dbReference type="PROSITE" id="PS01124">
    <property type="entry name" value="HTH_ARAC_FAMILY_2"/>
    <property type="match status" value="1"/>
</dbReference>
<keyword evidence="6" id="KW-0238">DNA-binding</keyword>
<dbReference type="PROSITE" id="PS50110">
    <property type="entry name" value="RESPONSE_REGULATORY"/>
    <property type="match status" value="1"/>
</dbReference>
<reference evidence="12 13" key="1">
    <citation type="submission" date="2017-07" db="EMBL/GenBank/DDBJ databases">
        <title>Isolation and whole genome analysis of endospore-forming bacteria from heroin.</title>
        <authorList>
            <person name="Kalinowski J."/>
            <person name="Ahrens B."/>
            <person name="Al-Dilaimi A."/>
            <person name="Winkler A."/>
            <person name="Wibberg D."/>
            <person name="Schleenbecker U."/>
            <person name="Ruckert C."/>
            <person name="Wolfel R."/>
            <person name="Grass G."/>
        </authorList>
    </citation>
    <scope>NUCLEOTIDE SEQUENCE [LARGE SCALE GENOMIC DNA]</scope>
    <source>
        <strain evidence="12 13">7537-G1</strain>
    </source>
</reference>
<dbReference type="AlphaFoldDB" id="A0A268EJX4"/>
<dbReference type="PRINTS" id="PR00032">
    <property type="entry name" value="HTHARAC"/>
</dbReference>
<dbReference type="RefSeq" id="WP_095267193.1">
    <property type="nucleotide sequence ID" value="NZ_NPBY01000066.1"/>
</dbReference>
<evidence type="ECO:0008006" key="14">
    <source>
        <dbReference type="Google" id="ProtNLM"/>
    </source>
</evidence>
<name>A0A268EJX4_9BACL</name>
<evidence type="ECO:0000256" key="4">
    <source>
        <dbReference type="ARBA" id="ARBA00023012"/>
    </source>
</evidence>
<evidence type="ECO:0000256" key="3">
    <source>
        <dbReference type="ARBA" id="ARBA00022553"/>
    </source>
</evidence>
<gene>
    <name evidence="12" type="ORF">CHH67_20220</name>
</gene>
<feature type="domain" description="Response regulatory" evidence="11">
    <location>
        <begin position="3"/>
        <end position="120"/>
    </location>
</feature>
<keyword evidence="7" id="KW-0804">Transcription</keyword>
<dbReference type="Gene3D" id="1.10.10.60">
    <property type="entry name" value="Homeodomain-like"/>
    <property type="match status" value="2"/>
</dbReference>
<keyword evidence="2" id="KW-0963">Cytoplasm</keyword>
<dbReference type="CDD" id="cd17536">
    <property type="entry name" value="REC_YesN-like"/>
    <property type="match status" value="1"/>
</dbReference>
<keyword evidence="4" id="KW-0902">Two-component regulatory system</keyword>
<dbReference type="InterPro" id="IPR020449">
    <property type="entry name" value="Tscrpt_reg_AraC-type_HTH"/>
</dbReference>
<dbReference type="InterPro" id="IPR011006">
    <property type="entry name" value="CheY-like_superfamily"/>
</dbReference>
<dbReference type="SMART" id="SM00342">
    <property type="entry name" value="HTH_ARAC"/>
    <property type="match status" value="1"/>
</dbReference>
<dbReference type="GO" id="GO:0043565">
    <property type="term" value="F:sequence-specific DNA binding"/>
    <property type="evidence" value="ECO:0007669"/>
    <property type="project" value="InterPro"/>
</dbReference>
<comment type="caution">
    <text evidence="12">The sequence shown here is derived from an EMBL/GenBank/DDBJ whole genome shotgun (WGS) entry which is preliminary data.</text>
</comment>
<dbReference type="Proteomes" id="UP000215596">
    <property type="component" value="Unassembled WGS sequence"/>
</dbReference>
<evidence type="ECO:0000256" key="7">
    <source>
        <dbReference type="ARBA" id="ARBA00023163"/>
    </source>
</evidence>
<dbReference type="PANTHER" id="PTHR42713:SF3">
    <property type="entry name" value="TRANSCRIPTIONAL REGULATORY PROTEIN HPTR"/>
    <property type="match status" value="1"/>
</dbReference>
<dbReference type="Gene3D" id="3.40.50.2300">
    <property type="match status" value="1"/>
</dbReference>
<dbReference type="GO" id="GO:0003700">
    <property type="term" value="F:DNA-binding transcription factor activity"/>
    <property type="evidence" value="ECO:0007669"/>
    <property type="project" value="InterPro"/>
</dbReference>
<dbReference type="InterPro" id="IPR009057">
    <property type="entry name" value="Homeodomain-like_sf"/>
</dbReference>
<evidence type="ECO:0000256" key="8">
    <source>
        <dbReference type="PROSITE-ProRule" id="PRU00169"/>
    </source>
</evidence>
<dbReference type="InterPro" id="IPR018060">
    <property type="entry name" value="HTH_AraC"/>
</dbReference>
<evidence type="ECO:0000259" key="11">
    <source>
        <dbReference type="PROSITE" id="PS50110"/>
    </source>
</evidence>
<dbReference type="SUPFAM" id="SSF52172">
    <property type="entry name" value="CheY-like"/>
    <property type="match status" value="1"/>
</dbReference>
<dbReference type="SUPFAM" id="SSF46689">
    <property type="entry name" value="Homeodomain-like"/>
    <property type="match status" value="2"/>
</dbReference>
<feature type="coiled-coil region" evidence="9">
    <location>
        <begin position="114"/>
        <end position="141"/>
    </location>
</feature>
<accession>A0A268EJX4</accession>